<organism evidence="2 3">
    <name type="scientific">Chelydra serpentina</name>
    <name type="common">Snapping turtle</name>
    <name type="synonym">Testudo serpentina</name>
    <dbReference type="NCBI Taxonomy" id="8475"/>
    <lineage>
        <taxon>Eukaryota</taxon>
        <taxon>Metazoa</taxon>
        <taxon>Chordata</taxon>
        <taxon>Craniata</taxon>
        <taxon>Vertebrata</taxon>
        <taxon>Euteleostomi</taxon>
        <taxon>Archelosauria</taxon>
        <taxon>Testudinata</taxon>
        <taxon>Testudines</taxon>
        <taxon>Cryptodira</taxon>
        <taxon>Durocryptodira</taxon>
        <taxon>Americhelydia</taxon>
        <taxon>Chelydroidea</taxon>
        <taxon>Chelydridae</taxon>
        <taxon>Chelydra</taxon>
    </lineage>
</organism>
<evidence type="ECO:0000313" key="2">
    <source>
        <dbReference type="EMBL" id="KAG6922079.1"/>
    </source>
</evidence>
<evidence type="ECO:0000256" key="1">
    <source>
        <dbReference type="SAM" id="MobiDB-lite"/>
    </source>
</evidence>
<comment type="caution">
    <text evidence="2">The sequence shown here is derived from an EMBL/GenBank/DDBJ whole genome shotgun (WGS) entry which is preliminary data.</text>
</comment>
<feature type="non-terminal residue" evidence="2">
    <location>
        <position position="1"/>
    </location>
</feature>
<accession>A0A8T1RZ87</accession>
<dbReference type="EMBL" id="JAHGAV010001519">
    <property type="protein sequence ID" value="KAG6922079.1"/>
    <property type="molecule type" value="Genomic_DNA"/>
</dbReference>
<sequence>PSIPSTQVLEERAQESDDLTDSEESLYSGLEDSGSDSSTEEEEAAEDQDSGDEGKRKGSLLSKKAQAGMASQKKEEGQSLETESMPSAQQGLPLKGEYEEDSSDEEVGPRLKWHTLCCGWDMGGWLSGARLGISSGPLQSAVEGWGDGPCLLCIS</sequence>
<evidence type="ECO:0000313" key="3">
    <source>
        <dbReference type="Proteomes" id="UP000765507"/>
    </source>
</evidence>
<feature type="compositionally biased region" description="Polar residues" evidence="1">
    <location>
        <begin position="79"/>
        <end position="90"/>
    </location>
</feature>
<feature type="region of interest" description="Disordered" evidence="1">
    <location>
        <begin position="1"/>
        <end position="107"/>
    </location>
</feature>
<proteinExistence type="predicted"/>
<keyword evidence="3" id="KW-1185">Reference proteome</keyword>
<name>A0A8T1RZ87_CHESE</name>
<gene>
    <name evidence="2" type="primary">BOP1</name>
    <name evidence="2" type="ORF">G0U57_003913</name>
</gene>
<dbReference type="OrthoDB" id="5571054at2759"/>
<dbReference type="Proteomes" id="UP000765507">
    <property type="component" value="Unassembled WGS sequence"/>
</dbReference>
<feature type="compositionally biased region" description="Acidic residues" evidence="1">
    <location>
        <begin position="38"/>
        <end position="51"/>
    </location>
</feature>
<protein>
    <submittedName>
        <fullName evidence="2">Block of proliferation 1</fullName>
    </submittedName>
</protein>
<reference evidence="2 3" key="1">
    <citation type="journal article" date="2020" name="G3 (Bethesda)">
        <title>Draft Genome of the Common Snapping Turtle, Chelydra serpentina, a Model for Phenotypic Plasticity in Reptiles.</title>
        <authorList>
            <person name="Das D."/>
            <person name="Singh S.K."/>
            <person name="Bierstedt J."/>
            <person name="Erickson A."/>
            <person name="Galli G.L.J."/>
            <person name="Crossley D.A. 2nd"/>
            <person name="Rhen T."/>
        </authorList>
    </citation>
    <scope>NUCLEOTIDE SEQUENCE [LARGE SCALE GENOMIC DNA]</scope>
    <source>
        <strain evidence="2">KW</strain>
    </source>
</reference>
<feature type="compositionally biased region" description="Low complexity" evidence="1">
    <location>
        <begin position="25"/>
        <end position="37"/>
    </location>
</feature>
<dbReference type="AlphaFoldDB" id="A0A8T1RZ87"/>